<dbReference type="Gene3D" id="2.40.70.10">
    <property type="entry name" value="Acid Proteases"/>
    <property type="match status" value="2"/>
</dbReference>
<accession>A0AAE0TW92</accession>
<dbReference type="PROSITE" id="PS51767">
    <property type="entry name" value="PEPTIDASE_A1"/>
    <property type="match status" value="1"/>
</dbReference>
<feature type="active site" evidence="3">
    <location>
        <position position="89"/>
    </location>
</feature>
<dbReference type="Pfam" id="PF00026">
    <property type="entry name" value="Asp"/>
    <property type="match status" value="1"/>
</dbReference>
<keyword evidence="5" id="KW-0378">Hydrolase</keyword>
<keyword evidence="4" id="KW-1015">Disulfide bond</keyword>
<dbReference type="Proteomes" id="UP001285441">
    <property type="component" value="Unassembled WGS sequence"/>
</dbReference>
<dbReference type="GO" id="GO:0006508">
    <property type="term" value="P:proteolysis"/>
    <property type="evidence" value="ECO:0007669"/>
    <property type="project" value="UniProtKB-KW"/>
</dbReference>
<proteinExistence type="inferred from homology"/>
<dbReference type="InterPro" id="IPR001969">
    <property type="entry name" value="Aspartic_peptidase_AS"/>
</dbReference>
<evidence type="ECO:0000256" key="6">
    <source>
        <dbReference type="SAM" id="SignalP"/>
    </source>
</evidence>
<organism evidence="8 9">
    <name type="scientific">Podospora didyma</name>
    <dbReference type="NCBI Taxonomy" id="330526"/>
    <lineage>
        <taxon>Eukaryota</taxon>
        <taxon>Fungi</taxon>
        <taxon>Dikarya</taxon>
        <taxon>Ascomycota</taxon>
        <taxon>Pezizomycotina</taxon>
        <taxon>Sordariomycetes</taxon>
        <taxon>Sordariomycetidae</taxon>
        <taxon>Sordariales</taxon>
        <taxon>Podosporaceae</taxon>
        <taxon>Podospora</taxon>
    </lineage>
</organism>
<comment type="caution">
    <text evidence="8">The sequence shown here is derived from an EMBL/GenBank/DDBJ whole genome shotgun (WGS) entry which is preliminary data.</text>
</comment>
<evidence type="ECO:0000313" key="8">
    <source>
        <dbReference type="EMBL" id="KAK3381816.1"/>
    </source>
</evidence>
<keyword evidence="2 5" id="KW-0064">Aspartyl protease</keyword>
<evidence type="ECO:0000256" key="2">
    <source>
        <dbReference type="ARBA" id="ARBA00022750"/>
    </source>
</evidence>
<reference evidence="8" key="2">
    <citation type="submission" date="2023-06" db="EMBL/GenBank/DDBJ databases">
        <authorList>
            <consortium name="Lawrence Berkeley National Laboratory"/>
            <person name="Haridas S."/>
            <person name="Hensen N."/>
            <person name="Bonometti L."/>
            <person name="Westerberg I."/>
            <person name="Brannstrom I.O."/>
            <person name="Guillou S."/>
            <person name="Cros-Aarteil S."/>
            <person name="Calhoun S."/>
            <person name="Kuo A."/>
            <person name="Mondo S."/>
            <person name="Pangilinan J."/>
            <person name="Riley R."/>
            <person name="LaButti K."/>
            <person name="Andreopoulos B."/>
            <person name="Lipzen A."/>
            <person name="Chen C."/>
            <person name="Yanf M."/>
            <person name="Daum C."/>
            <person name="Ng V."/>
            <person name="Clum A."/>
            <person name="Steindorff A."/>
            <person name="Ohm R."/>
            <person name="Martin F."/>
            <person name="Silar P."/>
            <person name="Natvig D."/>
            <person name="Lalanne C."/>
            <person name="Gautier V."/>
            <person name="Ament-velasquez S.L."/>
            <person name="Kruys A."/>
            <person name="Hutchinson M.I."/>
            <person name="Powell A.J."/>
            <person name="Barry K."/>
            <person name="Miller A.N."/>
            <person name="Grigoriev I.V."/>
            <person name="Debuchy R."/>
            <person name="Gladieux P."/>
            <person name="Thoren M.H."/>
            <person name="Johannesson H."/>
        </authorList>
    </citation>
    <scope>NUCLEOTIDE SEQUENCE</scope>
    <source>
        <strain evidence="8">CBS 232.78</strain>
    </source>
</reference>
<evidence type="ECO:0000313" key="9">
    <source>
        <dbReference type="Proteomes" id="UP001285441"/>
    </source>
</evidence>
<feature type="signal peptide" evidence="6">
    <location>
        <begin position="1"/>
        <end position="18"/>
    </location>
</feature>
<keyword evidence="6" id="KW-0732">Signal</keyword>
<comment type="similarity">
    <text evidence="1 5">Belongs to the peptidase A1 family.</text>
</comment>
<dbReference type="InterPro" id="IPR033121">
    <property type="entry name" value="PEPTIDASE_A1"/>
</dbReference>
<evidence type="ECO:0000256" key="3">
    <source>
        <dbReference type="PIRSR" id="PIRSR601461-1"/>
    </source>
</evidence>
<sequence>MAPSTLVVIAAVSGLALSAGLNAREFPGATVGRGFVSIPVSGQRRDSSNMLRKRADGFANVNINNLKTSGYTIEISVGTPPQALTVAVDTGSSELWVNPDCSKASRASNKTINGQIYITVDDTLSDPEQCRKRGEYDQSKSSSAKKATFNGQELKDNIIQYGDMTTVETAYVEDKFSIAGLQFDNQIFGVAKQSNGTGIGIMGFGPSAYGFENNVTYPLILTNMAKQKVINSPAFSLDLRDYDNSTGSLIFGGVDKKKYAGSLAKIPFKKLLTKYSTGEPFNSTSYYLTVKSMSLTLPNNSNKNIDAAPKDGFLVSLDCGAGDNVLPKGIATQICSGIGAETVPDSDNSCKIDCSYRSKPGGLKVSLEGKDIMVPWENLINEQEFASGNVCYVMVSDNMKFEAGILGAPFLRSVYAVFDWGNENLHIAQSADCGSHIVAIGSGVDAVPGGNGECSLAASTVARFGLAVGTALLTGLALL</sequence>
<dbReference type="AlphaFoldDB" id="A0AAE0TW92"/>
<evidence type="ECO:0000256" key="5">
    <source>
        <dbReference type="RuleBase" id="RU000454"/>
    </source>
</evidence>
<protein>
    <submittedName>
        <fullName evidence="8">Aspartic peptidase domain-containing protein</fullName>
    </submittedName>
</protein>
<evidence type="ECO:0000256" key="1">
    <source>
        <dbReference type="ARBA" id="ARBA00007447"/>
    </source>
</evidence>
<feature type="domain" description="Peptidase A1" evidence="7">
    <location>
        <begin position="71"/>
        <end position="428"/>
    </location>
</feature>
<feature type="active site" evidence="3">
    <location>
        <position position="318"/>
    </location>
</feature>
<dbReference type="PANTHER" id="PTHR47966:SF51">
    <property type="entry name" value="BETA-SITE APP-CLEAVING ENZYME, ISOFORM A-RELATED"/>
    <property type="match status" value="1"/>
</dbReference>
<name>A0AAE0TW92_9PEZI</name>
<gene>
    <name evidence="8" type="ORF">B0H63DRAFT_214079</name>
</gene>
<dbReference type="PROSITE" id="PS00141">
    <property type="entry name" value="ASP_PROTEASE"/>
    <property type="match status" value="1"/>
</dbReference>
<reference evidence="8" key="1">
    <citation type="journal article" date="2023" name="Mol. Phylogenet. Evol.">
        <title>Genome-scale phylogeny and comparative genomics of the fungal order Sordariales.</title>
        <authorList>
            <person name="Hensen N."/>
            <person name="Bonometti L."/>
            <person name="Westerberg I."/>
            <person name="Brannstrom I.O."/>
            <person name="Guillou S."/>
            <person name="Cros-Aarteil S."/>
            <person name="Calhoun S."/>
            <person name="Haridas S."/>
            <person name="Kuo A."/>
            <person name="Mondo S."/>
            <person name="Pangilinan J."/>
            <person name="Riley R."/>
            <person name="LaButti K."/>
            <person name="Andreopoulos B."/>
            <person name="Lipzen A."/>
            <person name="Chen C."/>
            <person name="Yan M."/>
            <person name="Daum C."/>
            <person name="Ng V."/>
            <person name="Clum A."/>
            <person name="Steindorff A."/>
            <person name="Ohm R.A."/>
            <person name="Martin F."/>
            <person name="Silar P."/>
            <person name="Natvig D.O."/>
            <person name="Lalanne C."/>
            <person name="Gautier V."/>
            <person name="Ament-Velasquez S.L."/>
            <person name="Kruys A."/>
            <person name="Hutchinson M.I."/>
            <person name="Powell A.J."/>
            <person name="Barry K."/>
            <person name="Miller A.N."/>
            <person name="Grigoriev I.V."/>
            <person name="Debuchy R."/>
            <person name="Gladieux P."/>
            <person name="Hiltunen Thoren M."/>
            <person name="Johannesson H."/>
        </authorList>
    </citation>
    <scope>NUCLEOTIDE SEQUENCE</scope>
    <source>
        <strain evidence="8">CBS 232.78</strain>
    </source>
</reference>
<dbReference type="GO" id="GO:0004190">
    <property type="term" value="F:aspartic-type endopeptidase activity"/>
    <property type="evidence" value="ECO:0007669"/>
    <property type="project" value="UniProtKB-KW"/>
</dbReference>
<keyword evidence="9" id="KW-1185">Reference proteome</keyword>
<dbReference type="InterPro" id="IPR021109">
    <property type="entry name" value="Peptidase_aspartic_dom_sf"/>
</dbReference>
<dbReference type="EMBL" id="JAULSW010000005">
    <property type="protein sequence ID" value="KAK3381816.1"/>
    <property type="molecule type" value="Genomic_DNA"/>
</dbReference>
<evidence type="ECO:0000256" key="4">
    <source>
        <dbReference type="PIRSR" id="PIRSR601461-2"/>
    </source>
</evidence>
<feature type="disulfide bond" evidence="4">
    <location>
        <begin position="354"/>
        <end position="391"/>
    </location>
</feature>
<dbReference type="PRINTS" id="PR00792">
    <property type="entry name" value="PEPSIN"/>
</dbReference>
<keyword evidence="5" id="KW-0645">Protease</keyword>
<dbReference type="InterPro" id="IPR001461">
    <property type="entry name" value="Aspartic_peptidase_A1"/>
</dbReference>
<feature type="chain" id="PRO_5042129515" evidence="6">
    <location>
        <begin position="19"/>
        <end position="479"/>
    </location>
</feature>
<dbReference type="SUPFAM" id="SSF50630">
    <property type="entry name" value="Acid proteases"/>
    <property type="match status" value="1"/>
</dbReference>
<dbReference type="PANTHER" id="PTHR47966">
    <property type="entry name" value="BETA-SITE APP-CLEAVING ENZYME, ISOFORM A-RELATED"/>
    <property type="match status" value="1"/>
</dbReference>
<evidence type="ECO:0000259" key="7">
    <source>
        <dbReference type="PROSITE" id="PS51767"/>
    </source>
</evidence>